<evidence type="ECO:0000313" key="3">
    <source>
        <dbReference type="EMBL" id="CAF1520673.1"/>
    </source>
</evidence>
<dbReference type="Proteomes" id="UP000677228">
    <property type="component" value="Unassembled WGS sequence"/>
</dbReference>
<reference evidence="3" key="1">
    <citation type="submission" date="2021-02" db="EMBL/GenBank/DDBJ databases">
        <authorList>
            <person name="Nowell W R."/>
        </authorList>
    </citation>
    <scope>NUCLEOTIDE SEQUENCE</scope>
</reference>
<dbReference type="OrthoDB" id="10227831at2759"/>
<dbReference type="Proteomes" id="UP000681722">
    <property type="component" value="Unassembled WGS sequence"/>
</dbReference>
<dbReference type="SUPFAM" id="SSF52980">
    <property type="entry name" value="Restriction endonuclease-like"/>
    <property type="match status" value="1"/>
</dbReference>
<dbReference type="PANTHER" id="PTHR35400">
    <property type="entry name" value="SLR1083 PROTEIN"/>
    <property type="match status" value="1"/>
</dbReference>
<dbReference type="InterPro" id="IPR012296">
    <property type="entry name" value="Nuclease_put_TT1808"/>
</dbReference>
<protein>
    <recommendedName>
        <fullName evidence="1">Putative restriction endonuclease domain-containing protein</fullName>
    </recommendedName>
</protein>
<dbReference type="EMBL" id="CAJOBA010035394">
    <property type="protein sequence ID" value="CAF4003761.1"/>
    <property type="molecule type" value="Genomic_DNA"/>
</dbReference>
<accession>A0A815UTP4</accession>
<evidence type="ECO:0000313" key="2">
    <source>
        <dbReference type="EMBL" id="CAF1193482.1"/>
    </source>
</evidence>
<feature type="domain" description="Putative restriction endonuclease" evidence="1">
    <location>
        <begin position="25"/>
        <end position="170"/>
    </location>
</feature>
<gene>
    <name evidence="3" type="ORF">GPM918_LOCUS37540</name>
    <name evidence="2" type="ORF">OVA965_LOCUS23624</name>
    <name evidence="5" type="ORF">SRO942_LOCUS38312</name>
    <name evidence="4" type="ORF">TMI583_LOCUS24344</name>
</gene>
<dbReference type="EMBL" id="CAJNOQ010023848">
    <property type="protein sequence ID" value="CAF1520673.1"/>
    <property type="molecule type" value="Genomic_DNA"/>
</dbReference>
<dbReference type="Proteomes" id="UP000682733">
    <property type="component" value="Unassembled WGS sequence"/>
</dbReference>
<evidence type="ECO:0000313" key="4">
    <source>
        <dbReference type="EMBL" id="CAF4003761.1"/>
    </source>
</evidence>
<dbReference type="EMBL" id="CAJOBC010089402">
    <property type="protein sequence ID" value="CAF4380145.1"/>
    <property type="molecule type" value="Genomic_DNA"/>
</dbReference>
<dbReference type="PANTHER" id="PTHR35400:SF3">
    <property type="entry name" value="SLL1072 PROTEIN"/>
    <property type="match status" value="1"/>
</dbReference>
<proteinExistence type="predicted"/>
<dbReference type="InterPro" id="IPR008538">
    <property type="entry name" value="Uma2"/>
</dbReference>
<dbReference type="Gene3D" id="3.90.1570.10">
    <property type="entry name" value="tt1808, chain A"/>
    <property type="match status" value="1"/>
</dbReference>
<dbReference type="Pfam" id="PF05685">
    <property type="entry name" value="Uma2"/>
    <property type="match status" value="1"/>
</dbReference>
<keyword evidence="6" id="KW-1185">Reference proteome</keyword>
<dbReference type="Proteomes" id="UP000663829">
    <property type="component" value="Unassembled WGS sequence"/>
</dbReference>
<evidence type="ECO:0000259" key="1">
    <source>
        <dbReference type="Pfam" id="PF05685"/>
    </source>
</evidence>
<evidence type="ECO:0000313" key="6">
    <source>
        <dbReference type="Proteomes" id="UP000663829"/>
    </source>
</evidence>
<dbReference type="InterPro" id="IPR011335">
    <property type="entry name" value="Restrct_endonuc-II-like"/>
</dbReference>
<dbReference type="GO" id="GO:0006281">
    <property type="term" value="P:DNA repair"/>
    <property type="evidence" value="ECO:0007669"/>
    <property type="project" value="UniProtKB-ARBA"/>
</dbReference>
<sequence length="181" mass="21138">MPVLIRVLNVWNVNFCLVNVLRKGDYICGTFYQKDMQSDIHARTTRKIFRLLSKSFDEQYTIMKEDPIICKENVLEPDVVVVEYDDVNTVGHPQYDKVRLLIEVSLTSLKKALDRKVPIYADCNIKEFWIVDLNSHVIHVHRQPNISTGLYDEVQTYSRGESISPHFLFPRSDFDVNSLLF</sequence>
<dbReference type="AlphaFoldDB" id="A0A815UTP4"/>
<dbReference type="CDD" id="cd06260">
    <property type="entry name" value="DUF820-like"/>
    <property type="match status" value="1"/>
</dbReference>
<comment type="caution">
    <text evidence="3">The sequence shown here is derived from an EMBL/GenBank/DDBJ whole genome shotgun (WGS) entry which is preliminary data.</text>
</comment>
<name>A0A815UTP4_9BILA</name>
<dbReference type="EMBL" id="CAJNOK010013863">
    <property type="protein sequence ID" value="CAF1193482.1"/>
    <property type="molecule type" value="Genomic_DNA"/>
</dbReference>
<organism evidence="3 6">
    <name type="scientific">Didymodactylos carnosus</name>
    <dbReference type="NCBI Taxonomy" id="1234261"/>
    <lineage>
        <taxon>Eukaryota</taxon>
        <taxon>Metazoa</taxon>
        <taxon>Spiralia</taxon>
        <taxon>Gnathifera</taxon>
        <taxon>Rotifera</taxon>
        <taxon>Eurotatoria</taxon>
        <taxon>Bdelloidea</taxon>
        <taxon>Philodinida</taxon>
        <taxon>Philodinidae</taxon>
        <taxon>Didymodactylos</taxon>
    </lineage>
</organism>
<evidence type="ECO:0000313" key="5">
    <source>
        <dbReference type="EMBL" id="CAF4380145.1"/>
    </source>
</evidence>